<comment type="caution">
    <text evidence="1">The sequence shown here is derived from an EMBL/GenBank/DDBJ whole genome shotgun (WGS) entry which is preliminary data.</text>
</comment>
<organism evidence="1 4">
    <name type="scientific">Brenneria izbisi</name>
    <dbReference type="NCBI Taxonomy" id="2939450"/>
    <lineage>
        <taxon>Bacteria</taxon>
        <taxon>Pseudomonadati</taxon>
        <taxon>Pseudomonadota</taxon>
        <taxon>Gammaproteobacteria</taxon>
        <taxon>Enterobacterales</taxon>
        <taxon>Pectobacteriaceae</taxon>
        <taxon>Brenneria</taxon>
    </lineage>
</organism>
<dbReference type="EMBL" id="JAMPJT010000003">
    <property type="protein sequence ID" value="MCV9878461.1"/>
    <property type="molecule type" value="Genomic_DNA"/>
</dbReference>
<dbReference type="AlphaFoldDB" id="A0AA41Y2Z6"/>
<dbReference type="RefSeq" id="WP_264089582.1">
    <property type="nucleotide sequence ID" value="NZ_JAMPJT010000003.1"/>
</dbReference>
<proteinExistence type="predicted"/>
<keyword evidence="3" id="KW-1185">Reference proteome</keyword>
<dbReference type="Proteomes" id="UP001165569">
    <property type="component" value="Unassembled WGS sequence"/>
</dbReference>
<evidence type="ECO:0000313" key="2">
    <source>
        <dbReference type="EMBL" id="MCV9881884.1"/>
    </source>
</evidence>
<sequence length="70" mass="7773">MTIIFPDDDEIVLSIALNYLFFIGCFPDNNKIGRQARWTTGRGDILAAAIGKKYLLAHSFALKAVLLPYA</sequence>
<dbReference type="EMBL" id="JAMPJU010000003">
    <property type="protein sequence ID" value="MCV9881884.1"/>
    <property type="molecule type" value="Genomic_DNA"/>
</dbReference>
<evidence type="ECO:0000313" key="4">
    <source>
        <dbReference type="Proteomes" id="UP001165569"/>
    </source>
</evidence>
<dbReference type="Proteomes" id="UP001165568">
    <property type="component" value="Unassembled WGS sequence"/>
</dbReference>
<reference evidence="1" key="1">
    <citation type="submission" date="2022-04" db="EMBL/GenBank/DDBJ databases">
        <title>Brenneria sp. isolated from walnut trees in Serbia.</title>
        <authorList>
            <person name="Gasic K."/>
            <person name="Zlatkovic N."/>
            <person name="Kuzmanovic N."/>
        </authorList>
    </citation>
    <scope>NUCLEOTIDE SEQUENCE</scope>
    <source>
        <strain evidence="2">KBI 423</strain>
        <strain evidence="1">KBI 447</strain>
    </source>
</reference>
<name>A0AA41Y2Z6_9GAMM</name>
<accession>A0AA41Y2Z6</accession>
<protein>
    <submittedName>
        <fullName evidence="1">Uncharacterized protein</fullName>
    </submittedName>
</protein>
<evidence type="ECO:0000313" key="1">
    <source>
        <dbReference type="EMBL" id="MCV9878461.1"/>
    </source>
</evidence>
<gene>
    <name evidence="1" type="ORF">NC803_06315</name>
    <name evidence="2" type="ORF">NC856_06310</name>
</gene>
<evidence type="ECO:0000313" key="3">
    <source>
        <dbReference type="Proteomes" id="UP001165568"/>
    </source>
</evidence>